<evidence type="ECO:0000256" key="1">
    <source>
        <dbReference type="SAM" id="Phobius"/>
    </source>
</evidence>
<dbReference type="AlphaFoldDB" id="H6WNZ3"/>
<keyword evidence="1" id="KW-1133">Transmembrane helix</keyword>
<reference evidence="2" key="1">
    <citation type="journal article" date="2012" name="ISME J.">
        <title>Functional metagenomics reveals novel salt tolerance loci from the human gut microbiome.</title>
        <authorList>
            <person name="Culligan E.P."/>
            <person name="Sleator R.D."/>
            <person name="Marchesi J.R."/>
            <person name="Hill C."/>
        </authorList>
    </citation>
    <scope>NUCLEOTIDE SEQUENCE</scope>
</reference>
<sequence length="154" mass="17770">MKDKSIKQPWPRSARVTVWVLGVVFSFVTFLAFAYVPPCEECMRRDAESRTTWPITPPSWFPVASLLVEQLKEQRSKHPEDFPPPRTHDDEFIKSLLDADDTVKYLKAIGYESTQYTPNTEDIPMETPALVPTKEDIPDLHKMDFEYPVLEPTA</sequence>
<feature type="transmembrane region" description="Helical" evidence="1">
    <location>
        <begin position="16"/>
        <end position="36"/>
    </location>
</feature>
<evidence type="ECO:0000313" key="2">
    <source>
        <dbReference type="EMBL" id="AFA54924.1"/>
    </source>
</evidence>
<dbReference type="EMBL" id="JQ269600">
    <property type="protein sequence ID" value="AFA54924.1"/>
    <property type="molecule type" value="Genomic_DNA"/>
</dbReference>
<organism evidence="2">
    <name type="scientific">uncultured Akkermansia sp. SMG25</name>
    <dbReference type="NCBI Taxonomy" id="1131822"/>
    <lineage>
        <taxon>Bacteria</taxon>
        <taxon>Pseudomonadati</taxon>
        <taxon>Verrucomicrobiota</taxon>
        <taxon>Verrucomicrobiia</taxon>
        <taxon>Verrucomicrobiales</taxon>
        <taxon>Akkermansiaceae</taxon>
        <taxon>Akkermansia</taxon>
        <taxon>environmental samples</taxon>
    </lineage>
</organism>
<keyword evidence="1" id="KW-0812">Transmembrane</keyword>
<accession>H6WNZ3</accession>
<keyword evidence="1" id="KW-0472">Membrane</keyword>
<proteinExistence type="predicted"/>
<name>H6WNZ3_9BACT</name>
<protein>
    <submittedName>
        <fullName evidence="2">Uncharacterized protein</fullName>
    </submittedName>
</protein>